<feature type="region of interest" description="Disordered" evidence="3">
    <location>
        <begin position="1029"/>
        <end position="1058"/>
    </location>
</feature>
<feature type="domain" description="PDZ" evidence="4">
    <location>
        <begin position="34"/>
        <end position="101"/>
    </location>
</feature>
<evidence type="ECO:0000256" key="1">
    <source>
        <dbReference type="ARBA" id="ARBA00004123"/>
    </source>
</evidence>
<organism evidence="5 6">
    <name type="scientific">Salvator merianae</name>
    <name type="common">Argentine black and white tegu</name>
    <name type="synonym">Tupinambis merianae</name>
    <dbReference type="NCBI Taxonomy" id="96440"/>
    <lineage>
        <taxon>Eukaryota</taxon>
        <taxon>Metazoa</taxon>
        <taxon>Chordata</taxon>
        <taxon>Craniata</taxon>
        <taxon>Vertebrata</taxon>
        <taxon>Euteleostomi</taxon>
        <taxon>Lepidosauria</taxon>
        <taxon>Squamata</taxon>
        <taxon>Bifurcata</taxon>
        <taxon>Unidentata</taxon>
        <taxon>Episquamata</taxon>
        <taxon>Laterata</taxon>
        <taxon>Teiioidea</taxon>
        <taxon>Teiidae</taxon>
        <taxon>Salvator</taxon>
    </lineage>
</organism>
<feature type="region of interest" description="Disordered" evidence="3">
    <location>
        <begin position="1812"/>
        <end position="1836"/>
    </location>
</feature>
<feature type="compositionally biased region" description="Basic and acidic residues" evidence="3">
    <location>
        <begin position="974"/>
        <end position="993"/>
    </location>
</feature>
<feature type="region of interest" description="Disordered" evidence="3">
    <location>
        <begin position="1553"/>
        <end position="1694"/>
    </location>
</feature>
<reference evidence="5" key="2">
    <citation type="submission" date="2025-09" db="UniProtKB">
        <authorList>
            <consortium name="Ensembl"/>
        </authorList>
    </citation>
    <scope>IDENTIFICATION</scope>
</reference>
<dbReference type="PANTHER" id="PTHR23348">
    <property type="entry name" value="PERIAXIN/AHNAK"/>
    <property type="match status" value="1"/>
</dbReference>
<dbReference type="SMART" id="SM00228">
    <property type="entry name" value="PDZ"/>
    <property type="match status" value="1"/>
</dbReference>
<proteinExistence type="predicted"/>
<feature type="region of interest" description="Disordered" evidence="3">
    <location>
        <begin position="1294"/>
        <end position="1341"/>
    </location>
</feature>
<feature type="compositionally biased region" description="Low complexity" evidence="3">
    <location>
        <begin position="1161"/>
        <end position="1176"/>
    </location>
</feature>
<reference evidence="5" key="1">
    <citation type="submission" date="2025-08" db="UniProtKB">
        <authorList>
            <consortium name="Ensembl"/>
        </authorList>
    </citation>
    <scope>IDENTIFICATION</scope>
</reference>
<feature type="region of interest" description="Disordered" evidence="3">
    <location>
        <begin position="837"/>
        <end position="861"/>
    </location>
</feature>
<dbReference type="OMA" id="EMKLPRM"/>
<dbReference type="InterPro" id="IPR052082">
    <property type="entry name" value="Myelin_sheath_structural"/>
</dbReference>
<feature type="compositionally biased region" description="Basic and acidic residues" evidence="3">
    <location>
        <begin position="1178"/>
        <end position="1197"/>
    </location>
</feature>
<feature type="region of interest" description="Disordered" evidence="3">
    <location>
        <begin position="1160"/>
        <end position="1229"/>
    </location>
</feature>
<dbReference type="CDD" id="cd00136">
    <property type="entry name" value="PDZ_canonical"/>
    <property type="match status" value="1"/>
</dbReference>
<protein>
    <submittedName>
        <fullName evidence="5">Periaxin</fullName>
    </submittedName>
</protein>
<feature type="compositionally biased region" description="Low complexity" evidence="3">
    <location>
        <begin position="1471"/>
        <end position="1481"/>
    </location>
</feature>
<evidence type="ECO:0000259" key="4">
    <source>
        <dbReference type="PROSITE" id="PS50106"/>
    </source>
</evidence>
<sequence length="1836" mass="190632">MVCSGTRVVQKLHGTHRFFSLSLQKTIEASELLEIIMETEAETGVSGMSVAGGGKEGLFVKDVLKDSPAARALRLREGDQLLSARVYFDNIQFEDALQILKCAEPYKVSFCLKRTVPSKDIARKPGTSTFEVRGPKAKMAKMNLRSLTPLKKKKKGMRPFRMGSPVELPEAEGSGAGGLPAGKLDIAPVDVEFSLPRFPKLRRAKSAGEVSAAAPSPGLSPRLSSLGTKRRKLKFPRLKVKEAAAVAAARAQRPEGQLEVALPKGAGQAGVAAAAHGEPAWKASRFAVPFARTKKPKEEARAEASFQVPQLELDLPLPKPEAGLAPPQGRVHGAPCELPRVEIALPEVSLREQEAPASGLPAALRLPVAEVSVPRVDLDLSLPKLEGPPPEPAPKEEGFRIKLPKFGVSAEEAKLALPTVKVPAVDIALGKGRDGEAPPEATRPTLDVGIPPVDLELPLPKVKAEVGLTEVSAKVPSIRLAAKPPEEEEKKLPQVEISLGRTESPKAKVKAPKIQMPGLGISLLEHKAESREGGPGPTESKAKAPAIKVPTLEISAPKVDDLQLPKAPPGRAKAEEVAEESRLKFQVPHVSLPKFDLPAKAAPPPPPSYAGLPKPEGPVGAKVDLAVPAVKLPDVRLPKVPLTKPELDIAVEKPRVEVAMPSARLSFPSAAVPALDIDLPKVGVELDLPKVEAELRGDREVTPEVTGRDLEVELCVPKCWADRPKLDLGTKTSEGPDGSGLVAKIPKVDLSLGKELPTAEGAQGAEIGLDLKVKPLPKIDLELDVPAPGAKLRPPAVEIPALTLPDVTIESTKSPETEPKLKSPKFALPKFSISGPKVRKASPEALAPEVEGPEAADKGSKLKLPKFGISFPKSKGGAEVEGPQGARAANGKTLKERLAAAFEPVVGGDSSERGVQLPTVDVEVPALEVAVALPKRKAEWPEEEAARASPPAGVELPEVKLKVPKFSLPKFGGKGKESDLERVSGEAKQKGGKEAQASKLAAKGPEKEAKAKTAMFKMPAFSAMRRDVQAPSLEAAAKTQKEAGSSEEKPKGPFGKMAKLKLSSPKVGRGGQLHIPAPSLEVSIPPIELSKARADGGLAVGAESPSLSVRVPSVELAVPCAHSEGGQCVGGAGAEATEPGIGELQAPSLGISAPKVELDFSLPSASPEESLPGAAPDTEAKVRLPKVELPRWGRGEEGAEAQLLKGPKTSPGRDGERPVDGAPEGSILGSKIRVPKVDLSFPAARLSDAELPLTEAEVPTEGPEGAFKVPLVELPKFPIPKAKVPDVELEVSLEGGKAPKGKGSGPAVRLLRFGGSSGSDAEGEGEAELDPSRLPQLELKAPKLRGSLETLSLETGAKEAKRKAPSSLPLGLGLGLSRAEAVAGAGAEESRFKVKLPSLGFSKAGAELGPDTQPLCPAAEGADVSFSLPDVGFSVGRGEKAAAGVAGLEAEVGGFDALSMRVPAVEVSGPAWGSASSAQGRRGSGGEEELEAKKGVFKVPGLELSAPSLKAHAEYDVGGAGGGNGGRKSPDAAGAGRKHKVNVPALGLALLKTSPESGQDGEGSERRPLFALGRPKAKGAEGSSGLLEGEEEAGGKGKTAKLKLKPPFALSLTKPRPGPEVNGKPEEGVAAKLKMPKLGFSKAEGPPGAAQLSGEKAEVSLQNGSHEGKGKLGKLRLPQVELSSPSKPGETDPELNLKLVRAEEAKEEAHGASGAFAALKAARFRSPKIAFSAFKKQNGEGASGAVVSSAARTEMASLESGEAGARGERSPKFKFPKLALSPRSHGALEIASEHHDGAGDDARGVRINLPSVGFSEEQDLEQGGGAGGAAEGLAAV</sequence>
<feature type="region of interest" description="Disordered" evidence="3">
    <location>
        <begin position="1469"/>
        <end position="1489"/>
    </location>
</feature>
<dbReference type="PANTHER" id="PTHR23348:SF16">
    <property type="entry name" value="LEUCINE RICH REPEAT FAMILY PROTEIN"/>
    <property type="match status" value="1"/>
</dbReference>
<dbReference type="GeneTree" id="ENSGT00940000160366"/>
<dbReference type="InterPro" id="IPR036034">
    <property type="entry name" value="PDZ_sf"/>
</dbReference>
<dbReference type="Proteomes" id="UP000694421">
    <property type="component" value="Unplaced"/>
</dbReference>
<evidence type="ECO:0000313" key="6">
    <source>
        <dbReference type="Proteomes" id="UP000694421"/>
    </source>
</evidence>
<dbReference type="Ensembl" id="ENSSMRT00000003802.1">
    <property type="protein sequence ID" value="ENSSMRP00000003191.1"/>
    <property type="gene ID" value="ENSSMRG00000002683.1"/>
</dbReference>
<name>A0A8D0B4F6_SALMN</name>
<evidence type="ECO:0000313" key="5">
    <source>
        <dbReference type="Ensembl" id="ENSSMRP00000003191.1"/>
    </source>
</evidence>
<dbReference type="GO" id="GO:0005634">
    <property type="term" value="C:nucleus"/>
    <property type="evidence" value="ECO:0007669"/>
    <property type="project" value="UniProtKB-SubCell"/>
</dbReference>
<dbReference type="Gene3D" id="2.30.42.10">
    <property type="match status" value="1"/>
</dbReference>
<keyword evidence="2" id="KW-0539">Nucleus</keyword>
<dbReference type="PROSITE" id="PS50106">
    <property type="entry name" value="PDZ"/>
    <property type="match status" value="1"/>
</dbReference>
<dbReference type="InterPro" id="IPR001478">
    <property type="entry name" value="PDZ"/>
</dbReference>
<dbReference type="SUPFAM" id="SSF50156">
    <property type="entry name" value="PDZ domain-like"/>
    <property type="match status" value="1"/>
</dbReference>
<dbReference type="GO" id="GO:0005737">
    <property type="term" value="C:cytoplasm"/>
    <property type="evidence" value="ECO:0007669"/>
    <property type="project" value="TreeGrafter"/>
</dbReference>
<keyword evidence="6" id="KW-1185">Reference proteome</keyword>
<comment type="subcellular location">
    <subcellularLocation>
        <location evidence="1">Nucleus</location>
    </subcellularLocation>
</comment>
<feature type="region of interest" description="Disordered" evidence="3">
    <location>
        <begin position="967"/>
        <end position="1009"/>
    </location>
</feature>
<dbReference type="GO" id="GO:0043484">
    <property type="term" value="P:regulation of RNA splicing"/>
    <property type="evidence" value="ECO:0007669"/>
    <property type="project" value="TreeGrafter"/>
</dbReference>
<evidence type="ECO:0000256" key="3">
    <source>
        <dbReference type="SAM" id="MobiDB-lite"/>
    </source>
</evidence>
<evidence type="ECO:0000256" key="2">
    <source>
        <dbReference type="ARBA" id="ARBA00023242"/>
    </source>
</evidence>
<dbReference type="Pfam" id="PF00595">
    <property type="entry name" value="PDZ"/>
    <property type="match status" value="1"/>
</dbReference>
<feature type="compositionally biased region" description="Basic and acidic residues" evidence="3">
    <location>
        <begin position="1039"/>
        <end position="1051"/>
    </location>
</feature>
<accession>A0A8D0B4F6</accession>